<evidence type="ECO:0000313" key="3">
    <source>
        <dbReference type="Proteomes" id="UP000769528"/>
    </source>
</evidence>
<reference evidence="2" key="2">
    <citation type="submission" date="2021-01" db="EMBL/GenBank/DDBJ databases">
        <authorList>
            <person name="Schikora-Tamarit M.A."/>
        </authorList>
    </citation>
    <scope>NUCLEOTIDE SEQUENCE</scope>
    <source>
        <strain evidence="2">CBS6341</strain>
    </source>
</reference>
<protein>
    <submittedName>
        <fullName evidence="2">Uncharacterized protein</fullName>
    </submittedName>
</protein>
<keyword evidence="3" id="KW-1185">Reference proteome</keyword>
<comment type="caution">
    <text evidence="2">The sequence shown here is derived from an EMBL/GenBank/DDBJ whole genome shotgun (WGS) entry which is preliminary data.</text>
</comment>
<evidence type="ECO:0000256" key="1">
    <source>
        <dbReference type="SAM" id="Phobius"/>
    </source>
</evidence>
<feature type="transmembrane region" description="Helical" evidence="1">
    <location>
        <begin position="55"/>
        <end position="75"/>
    </location>
</feature>
<organism evidence="2 3">
    <name type="scientific">Wickerhamomyces mucosus</name>
    <dbReference type="NCBI Taxonomy" id="1378264"/>
    <lineage>
        <taxon>Eukaryota</taxon>
        <taxon>Fungi</taxon>
        <taxon>Dikarya</taxon>
        <taxon>Ascomycota</taxon>
        <taxon>Saccharomycotina</taxon>
        <taxon>Saccharomycetes</taxon>
        <taxon>Phaffomycetales</taxon>
        <taxon>Wickerhamomycetaceae</taxon>
        <taxon>Wickerhamomyces</taxon>
    </lineage>
</organism>
<dbReference type="AlphaFoldDB" id="A0A9P8P9F3"/>
<accession>A0A9P8P9F3</accession>
<name>A0A9P8P9F3_9ASCO</name>
<keyword evidence="1" id="KW-1133">Transmembrane helix</keyword>
<dbReference type="Proteomes" id="UP000769528">
    <property type="component" value="Unassembled WGS sequence"/>
</dbReference>
<keyword evidence="1" id="KW-0472">Membrane</keyword>
<dbReference type="EMBL" id="JAEUBF010001377">
    <property type="protein sequence ID" value="KAH3667847.1"/>
    <property type="molecule type" value="Genomic_DNA"/>
</dbReference>
<proteinExistence type="predicted"/>
<gene>
    <name evidence="2" type="ORF">WICMUC_005247</name>
</gene>
<sequence length="103" mass="11948">MIPLRLSFLNWMFSILAKSLQNLIVQVLIKICIKSLNRFRFIPLISIRFIRFGRICCRIALIMGLAMSLAMRLTMRLTLRLAMRLIIGSVRFGCLLYMLKGPT</sequence>
<keyword evidence="1" id="KW-0812">Transmembrane</keyword>
<feature type="transmembrane region" description="Helical" evidence="1">
    <location>
        <begin position="12"/>
        <end position="33"/>
    </location>
</feature>
<evidence type="ECO:0000313" key="2">
    <source>
        <dbReference type="EMBL" id="KAH3667847.1"/>
    </source>
</evidence>
<reference evidence="2" key="1">
    <citation type="journal article" date="2021" name="Open Biol.">
        <title>Shared evolutionary footprints suggest mitochondrial oxidative damage underlies multiple complex I losses in fungi.</title>
        <authorList>
            <person name="Schikora-Tamarit M.A."/>
            <person name="Marcet-Houben M."/>
            <person name="Nosek J."/>
            <person name="Gabaldon T."/>
        </authorList>
    </citation>
    <scope>NUCLEOTIDE SEQUENCE</scope>
    <source>
        <strain evidence="2">CBS6341</strain>
    </source>
</reference>